<keyword evidence="13" id="KW-0067">ATP-binding</keyword>
<evidence type="ECO:0000259" key="19">
    <source>
        <dbReference type="PROSITE" id="PS50112"/>
    </source>
</evidence>
<dbReference type="SMART" id="SM00091">
    <property type="entry name" value="PAS"/>
    <property type="match status" value="1"/>
</dbReference>
<dbReference type="CDD" id="cd00082">
    <property type="entry name" value="HisKA"/>
    <property type="match status" value="1"/>
</dbReference>
<dbReference type="InterPro" id="IPR003594">
    <property type="entry name" value="HATPase_dom"/>
</dbReference>
<dbReference type="InterPro" id="IPR005467">
    <property type="entry name" value="His_kinase_dom"/>
</dbReference>
<dbReference type="InterPro" id="IPR013767">
    <property type="entry name" value="PAS_fold"/>
</dbReference>
<evidence type="ECO:0000256" key="2">
    <source>
        <dbReference type="ARBA" id="ARBA00004236"/>
    </source>
</evidence>
<evidence type="ECO:0000313" key="20">
    <source>
        <dbReference type="EMBL" id="GGM11796.1"/>
    </source>
</evidence>
<dbReference type="EC" id="2.7.13.3" evidence="3"/>
<keyword evidence="21" id="KW-1185">Reference proteome</keyword>
<evidence type="ECO:0000256" key="4">
    <source>
        <dbReference type="ARBA" id="ARBA00019665"/>
    </source>
</evidence>
<feature type="domain" description="Histidine kinase" evidence="18">
    <location>
        <begin position="212"/>
        <end position="430"/>
    </location>
</feature>
<dbReference type="PROSITE" id="PS50112">
    <property type="entry name" value="PAS"/>
    <property type="match status" value="1"/>
</dbReference>
<evidence type="ECO:0000259" key="18">
    <source>
        <dbReference type="PROSITE" id="PS50109"/>
    </source>
</evidence>
<dbReference type="InterPro" id="IPR004358">
    <property type="entry name" value="Sig_transdc_His_kin-like_C"/>
</dbReference>
<dbReference type="Pfam" id="PF00512">
    <property type="entry name" value="HisKA"/>
    <property type="match status" value="1"/>
</dbReference>
<dbReference type="Gene3D" id="3.30.450.20">
    <property type="entry name" value="PAS domain"/>
    <property type="match status" value="1"/>
</dbReference>
<sequence length="444" mass="49911">MNMDWRSLLARHVCLLLLICLPLGWLTGAYGAMLAAGLFTYLIWMSYHIVRLQKWLVTAEEGVEPPEANGFWGEVFDSLYYAQRREREKRHALEAVIERAQASTAALRDAIILIDRNGNLEWWNHAAEQLLGLRQPQDYGQPIANLVRHPKFYEYFNKGDYQEPLELASPVNATQHLHILITRFGEGDRLLLVRDVSRLHQLEQMRKDFVANVSHELRTPLTVIAGYLETLVDNAAEDTNPRWLRALGQMQQQASRMQHLIDDLLLLAKLEATDYPAENKPVAVAPLLQIIQQDARAFSGQRGHKITLETDTSLALKGSEAELRSAFSNLVFNAVKYTPDGGQIRIRWWQDAHGARMSVSDSGPGIEARHLPRLTERFYRVDASRASSTGGTGLGLAIVKHVLIRHHGHLEIESTPGKGSVFTCVFDPSQTAAVTVSALAVQQH</sequence>
<comment type="subcellular location">
    <subcellularLocation>
        <location evidence="2">Cell membrane</location>
    </subcellularLocation>
</comment>
<dbReference type="Pfam" id="PF02518">
    <property type="entry name" value="HATPase_c"/>
    <property type="match status" value="1"/>
</dbReference>
<dbReference type="InterPro" id="IPR021766">
    <property type="entry name" value="PhoR_N"/>
</dbReference>
<dbReference type="Proteomes" id="UP000616499">
    <property type="component" value="Unassembled WGS sequence"/>
</dbReference>
<comment type="catalytic activity">
    <reaction evidence="1">
        <text>ATP + protein L-histidine = ADP + protein N-phospho-L-histidine.</text>
        <dbReference type="EC" id="2.7.13.3"/>
    </reaction>
</comment>
<dbReference type="Pfam" id="PF11808">
    <property type="entry name" value="PhoR"/>
    <property type="match status" value="1"/>
</dbReference>
<evidence type="ECO:0000256" key="14">
    <source>
        <dbReference type="ARBA" id="ARBA00022989"/>
    </source>
</evidence>
<gene>
    <name evidence="20" type="primary">phoR</name>
    <name evidence="20" type="ORF">GCM10009425_23540</name>
</gene>
<keyword evidence="12" id="KW-0418">Kinase</keyword>
<evidence type="ECO:0000256" key="1">
    <source>
        <dbReference type="ARBA" id="ARBA00000085"/>
    </source>
</evidence>
<accession>A0ABQ2GSY2</accession>
<evidence type="ECO:0000256" key="6">
    <source>
        <dbReference type="ARBA" id="ARBA00022475"/>
    </source>
</evidence>
<evidence type="ECO:0000256" key="10">
    <source>
        <dbReference type="ARBA" id="ARBA00022692"/>
    </source>
</evidence>
<keyword evidence="14" id="KW-1133">Transmembrane helix</keyword>
<proteinExistence type="predicted"/>
<evidence type="ECO:0000256" key="9">
    <source>
        <dbReference type="ARBA" id="ARBA00022679"/>
    </source>
</evidence>
<dbReference type="InterPro" id="IPR000014">
    <property type="entry name" value="PAS"/>
</dbReference>
<feature type="domain" description="PAS" evidence="19">
    <location>
        <begin position="89"/>
        <end position="168"/>
    </location>
</feature>
<dbReference type="NCBIfam" id="NF008235">
    <property type="entry name" value="PRK11006.1"/>
    <property type="match status" value="1"/>
</dbReference>
<keyword evidence="16" id="KW-0472">Membrane</keyword>
<comment type="function">
    <text evidence="17">Member of the two-component regulatory system PhoR/PhoB involved in the phosphate regulon genes expression. PhoR may function as a membrane-associated protein kinase that phosphorylates PhoB in response to environmental signals.</text>
</comment>
<dbReference type="PRINTS" id="PR00344">
    <property type="entry name" value="BCTRLSENSOR"/>
</dbReference>
<reference evidence="21" key="1">
    <citation type="journal article" date="2019" name="Int. J. Syst. Evol. Microbiol.">
        <title>The Global Catalogue of Microorganisms (GCM) 10K type strain sequencing project: providing services to taxonomists for standard genome sequencing and annotation.</title>
        <authorList>
            <consortium name="The Broad Institute Genomics Platform"/>
            <consortium name="The Broad Institute Genome Sequencing Center for Infectious Disease"/>
            <person name="Wu L."/>
            <person name="Ma J."/>
        </authorList>
    </citation>
    <scope>NUCLEOTIDE SEQUENCE [LARGE SCALE GENOMIC DNA]</scope>
    <source>
        <strain evidence="21">JCM 13501</strain>
    </source>
</reference>
<evidence type="ECO:0000313" key="21">
    <source>
        <dbReference type="Proteomes" id="UP000616499"/>
    </source>
</evidence>
<dbReference type="RefSeq" id="WP_373290423.1">
    <property type="nucleotide sequence ID" value="NZ_BMNW01000004.1"/>
</dbReference>
<evidence type="ECO:0000256" key="17">
    <source>
        <dbReference type="ARBA" id="ARBA00025207"/>
    </source>
</evidence>
<keyword evidence="9" id="KW-0808">Transferase</keyword>
<dbReference type="InterPro" id="IPR003661">
    <property type="entry name" value="HisK_dim/P_dom"/>
</dbReference>
<keyword evidence="6" id="KW-1003">Cell membrane</keyword>
<dbReference type="InterPro" id="IPR014310">
    <property type="entry name" value="Sig_transdc_His_kinase_PhoR"/>
</dbReference>
<dbReference type="PROSITE" id="PS50109">
    <property type="entry name" value="HIS_KIN"/>
    <property type="match status" value="1"/>
</dbReference>
<evidence type="ECO:0000256" key="7">
    <source>
        <dbReference type="ARBA" id="ARBA00022553"/>
    </source>
</evidence>
<dbReference type="SMART" id="SM00388">
    <property type="entry name" value="HisKA"/>
    <property type="match status" value="1"/>
</dbReference>
<evidence type="ECO:0000256" key="16">
    <source>
        <dbReference type="ARBA" id="ARBA00023136"/>
    </source>
</evidence>
<dbReference type="Gene3D" id="3.30.565.10">
    <property type="entry name" value="Histidine kinase-like ATPase, C-terminal domain"/>
    <property type="match status" value="1"/>
</dbReference>
<dbReference type="InterPro" id="IPR036890">
    <property type="entry name" value="HATPase_C_sf"/>
</dbReference>
<dbReference type="PANTHER" id="PTHR45453:SF1">
    <property type="entry name" value="PHOSPHATE REGULON SENSOR PROTEIN PHOR"/>
    <property type="match status" value="1"/>
</dbReference>
<dbReference type="CDD" id="cd00130">
    <property type="entry name" value="PAS"/>
    <property type="match status" value="1"/>
</dbReference>
<dbReference type="EMBL" id="BMNW01000004">
    <property type="protein sequence ID" value="GGM11796.1"/>
    <property type="molecule type" value="Genomic_DNA"/>
</dbReference>
<keyword evidence="10" id="KW-0812">Transmembrane</keyword>
<dbReference type="SMART" id="SM00387">
    <property type="entry name" value="HATPase_c"/>
    <property type="match status" value="1"/>
</dbReference>
<evidence type="ECO:0000256" key="8">
    <source>
        <dbReference type="ARBA" id="ARBA00022592"/>
    </source>
</evidence>
<keyword evidence="5" id="KW-0813">Transport</keyword>
<dbReference type="InterPro" id="IPR035965">
    <property type="entry name" value="PAS-like_dom_sf"/>
</dbReference>
<keyword evidence="8" id="KW-0592">Phosphate transport</keyword>
<dbReference type="SUPFAM" id="SSF47384">
    <property type="entry name" value="Homodimeric domain of signal transducing histidine kinase"/>
    <property type="match status" value="1"/>
</dbReference>
<keyword evidence="7" id="KW-0597">Phosphoprotein</keyword>
<evidence type="ECO:0000256" key="13">
    <source>
        <dbReference type="ARBA" id="ARBA00022840"/>
    </source>
</evidence>
<evidence type="ECO:0000256" key="12">
    <source>
        <dbReference type="ARBA" id="ARBA00022777"/>
    </source>
</evidence>
<evidence type="ECO:0000256" key="5">
    <source>
        <dbReference type="ARBA" id="ARBA00022448"/>
    </source>
</evidence>
<name>A0ABQ2GSY2_9PSED</name>
<dbReference type="InterPro" id="IPR036097">
    <property type="entry name" value="HisK_dim/P_sf"/>
</dbReference>
<organism evidence="20 21">
    <name type="scientific">Pseudomonas asuensis</name>
    <dbReference type="NCBI Taxonomy" id="1825787"/>
    <lineage>
        <taxon>Bacteria</taxon>
        <taxon>Pseudomonadati</taxon>
        <taxon>Pseudomonadota</taxon>
        <taxon>Gammaproteobacteria</taxon>
        <taxon>Pseudomonadales</taxon>
        <taxon>Pseudomonadaceae</taxon>
        <taxon>Pseudomonas</taxon>
    </lineage>
</organism>
<dbReference type="Pfam" id="PF00989">
    <property type="entry name" value="PAS"/>
    <property type="match status" value="1"/>
</dbReference>
<dbReference type="Gene3D" id="1.10.287.130">
    <property type="match status" value="1"/>
</dbReference>
<evidence type="ECO:0000256" key="15">
    <source>
        <dbReference type="ARBA" id="ARBA00023012"/>
    </source>
</evidence>
<keyword evidence="15" id="KW-0902">Two-component regulatory system</keyword>
<keyword evidence="11" id="KW-0547">Nucleotide-binding</keyword>
<comment type="caution">
    <text evidence="20">The sequence shown here is derived from an EMBL/GenBank/DDBJ whole genome shotgun (WGS) entry which is preliminary data.</text>
</comment>
<dbReference type="PANTHER" id="PTHR45453">
    <property type="entry name" value="PHOSPHATE REGULON SENSOR PROTEIN PHOR"/>
    <property type="match status" value="1"/>
</dbReference>
<evidence type="ECO:0000256" key="11">
    <source>
        <dbReference type="ARBA" id="ARBA00022741"/>
    </source>
</evidence>
<protein>
    <recommendedName>
        <fullName evidence="4">Phosphate regulon sensor protein PhoR</fullName>
        <ecNumber evidence="3">2.7.13.3</ecNumber>
    </recommendedName>
</protein>
<dbReference type="NCBIfam" id="TIGR02966">
    <property type="entry name" value="phoR_proteo"/>
    <property type="match status" value="1"/>
</dbReference>
<dbReference type="SUPFAM" id="SSF55874">
    <property type="entry name" value="ATPase domain of HSP90 chaperone/DNA topoisomerase II/histidine kinase"/>
    <property type="match status" value="1"/>
</dbReference>
<dbReference type="InterPro" id="IPR050351">
    <property type="entry name" value="BphY/WalK/GraS-like"/>
</dbReference>
<dbReference type="SUPFAM" id="SSF55785">
    <property type="entry name" value="PYP-like sensor domain (PAS domain)"/>
    <property type="match status" value="1"/>
</dbReference>
<evidence type="ECO:0000256" key="3">
    <source>
        <dbReference type="ARBA" id="ARBA00012438"/>
    </source>
</evidence>